<dbReference type="InterPro" id="IPR032473">
    <property type="entry name" value="Argonaute_Mid_dom"/>
</dbReference>
<dbReference type="InterPro" id="IPR036397">
    <property type="entry name" value="RNaseH_sf"/>
</dbReference>
<keyword evidence="6" id="KW-1185">Reference proteome</keyword>
<dbReference type="InterPro" id="IPR014811">
    <property type="entry name" value="ArgoL1"/>
</dbReference>
<comment type="caution">
    <text evidence="5">The sequence shown here is derived from an EMBL/GenBank/DDBJ whole genome shotgun (WGS) entry which is preliminary data.</text>
</comment>
<dbReference type="Pfam" id="PF16488">
    <property type="entry name" value="ArgoL2"/>
    <property type="match status" value="1"/>
</dbReference>
<evidence type="ECO:0000313" key="6">
    <source>
        <dbReference type="Proteomes" id="UP000243797"/>
    </source>
</evidence>
<dbReference type="InterPro" id="IPR032474">
    <property type="entry name" value="Argonaute_N"/>
</dbReference>
<feature type="compositionally biased region" description="Low complexity" evidence="2">
    <location>
        <begin position="912"/>
        <end position="931"/>
    </location>
</feature>
<dbReference type="SMART" id="SM01163">
    <property type="entry name" value="DUF1785"/>
    <property type="match status" value="1"/>
</dbReference>
<dbReference type="Pfam" id="PF02170">
    <property type="entry name" value="PAZ"/>
    <property type="match status" value="1"/>
</dbReference>
<dbReference type="InterPro" id="IPR045246">
    <property type="entry name" value="Piwi_ago-like"/>
</dbReference>
<dbReference type="PANTHER" id="PTHR22891">
    <property type="entry name" value="EUKARYOTIC TRANSLATION INITIATION FACTOR 2C"/>
    <property type="match status" value="1"/>
</dbReference>
<dbReference type="GO" id="GO:0003723">
    <property type="term" value="F:RNA binding"/>
    <property type="evidence" value="ECO:0007669"/>
    <property type="project" value="InterPro"/>
</dbReference>
<feature type="compositionally biased region" description="Low complexity" evidence="2">
    <location>
        <begin position="15"/>
        <end position="30"/>
    </location>
</feature>
<dbReference type="AlphaFoldDB" id="A0A2K1R1W7"/>
<evidence type="ECO:0000256" key="2">
    <source>
        <dbReference type="SAM" id="MobiDB-lite"/>
    </source>
</evidence>
<dbReference type="SMART" id="SM00949">
    <property type="entry name" value="PAZ"/>
    <property type="match status" value="1"/>
</dbReference>
<evidence type="ECO:0000259" key="3">
    <source>
        <dbReference type="PROSITE" id="PS50821"/>
    </source>
</evidence>
<dbReference type="InterPro" id="IPR036085">
    <property type="entry name" value="PAZ_dom_sf"/>
</dbReference>
<accession>A0A2K1R1W7</accession>
<dbReference type="Gene3D" id="3.30.420.10">
    <property type="entry name" value="Ribonuclease H-like superfamily/Ribonuclease H"/>
    <property type="match status" value="1"/>
</dbReference>
<comment type="similarity">
    <text evidence="1">Belongs to the argonaute family.</text>
</comment>
<dbReference type="STRING" id="2082308.A0A2K1R1W7"/>
<dbReference type="Pfam" id="PF08699">
    <property type="entry name" value="ArgoL1"/>
    <property type="match status" value="1"/>
</dbReference>
<evidence type="ECO:0000259" key="4">
    <source>
        <dbReference type="PROSITE" id="PS50822"/>
    </source>
</evidence>
<dbReference type="InterPro" id="IPR003165">
    <property type="entry name" value="Piwi"/>
</dbReference>
<feature type="region of interest" description="Disordered" evidence="2">
    <location>
        <begin position="899"/>
        <end position="932"/>
    </location>
</feature>
<dbReference type="SMART" id="SM00950">
    <property type="entry name" value="Piwi"/>
    <property type="match status" value="1"/>
</dbReference>
<organism evidence="5 6">
    <name type="scientific">Sphaceloma murrayae</name>
    <dbReference type="NCBI Taxonomy" id="2082308"/>
    <lineage>
        <taxon>Eukaryota</taxon>
        <taxon>Fungi</taxon>
        <taxon>Dikarya</taxon>
        <taxon>Ascomycota</taxon>
        <taxon>Pezizomycotina</taxon>
        <taxon>Dothideomycetes</taxon>
        <taxon>Dothideomycetidae</taxon>
        <taxon>Myriangiales</taxon>
        <taxon>Elsinoaceae</taxon>
        <taxon>Sphaceloma</taxon>
    </lineage>
</organism>
<dbReference type="Pfam" id="PF16486">
    <property type="entry name" value="ArgoN"/>
    <property type="match status" value="1"/>
</dbReference>
<dbReference type="Gene3D" id="2.170.260.10">
    <property type="entry name" value="paz domain"/>
    <property type="match status" value="1"/>
</dbReference>
<feature type="domain" description="Piwi" evidence="4">
    <location>
        <begin position="582"/>
        <end position="896"/>
    </location>
</feature>
<dbReference type="InterPro" id="IPR032472">
    <property type="entry name" value="ArgoL2"/>
</dbReference>
<feature type="compositionally biased region" description="Polar residues" evidence="2">
    <location>
        <begin position="901"/>
        <end position="911"/>
    </location>
</feature>
<reference evidence="5 6" key="1">
    <citation type="submission" date="2017-06" db="EMBL/GenBank/DDBJ databases">
        <title>Draft genome sequence of a variant of Elsinoe murrayae.</title>
        <authorList>
            <person name="Cheng Q."/>
        </authorList>
    </citation>
    <scope>NUCLEOTIDE SEQUENCE [LARGE SCALE GENOMIC DNA]</scope>
    <source>
        <strain evidence="5 6">CQ-2017a</strain>
    </source>
</reference>
<dbReference type="EMBL" id="NKHZ01000011">
    <property type="protein sequence ID" value="PNS21294.1"/>
    <property type="molecule type" value="Genomic_DNA"/>
</dbReference>
<dbReference type="InterPro" id="IPR003100">
    <property type="entry name" value="PAZ_dom"/>
</dbReference>
<dbReference type="PROSITE" id="PS50822">
    <property type="entry name" value="PIWI"/>
    <property type="match status" value="1"/>
</dbReference>
<dbReference type="Pfam" id="PF16487">
    <property type="entry name" value="ArgoMid"/>
    <property type="match status" value="1"/>
</dbReference>
<evidence type="ECO:0000313" key="5">
    <source>
        <dbReference type="EMBL" id="PNS21294.1"/>
    </source>
</evidence>
<evidence type="ECO:0000256" key="1">
    <source>
        <dbReference type="RuleBase" id="RU361178"/>
    </source>
</evidence>
<dbReference type="PROSITE" id="PS50821">
    <property type="entry name" value="PAZ"/>
    <property type="match status" value="1"/>
</dbReference>
<protein>
    <submittedName>
        <fullName evidence="5">Protein argonaute</fullName>
    </submittedName>
</protein>
<dbReference type="SUPFAM" id="SSF53098">
    <property type="entry name" value="Ribonuclease H-like"/>
    <property type="match status" value="1"/>
</dbReference>
<dbReference type="OrthoDB" id="10252740at2759"/>
<sequence length="952" mass="105323">MAGAQKRRVHREPSPSRSSSAGDSSSRQVSTNITTPSPYDGNRDPGQTAMVPQVNKNVDMSVTMWAHVSGQNVEIQRRPPKLSALGKAINVGLNTFEVVAIPTVPVYQYDVLIGGGDEKRGLVKKLWSSKALIAALPAHNRWIFDGKQIAWSTEKVDREIRIMIDLDKEENREPKSGKSNVHKVVIKPATTGATIRFDNLRAFLESRADFSTSCLESINFLDHLLRESPSRKLIPIKRCFYQNGQKRNPLGGGVEMMKGVYQSMRVAHSITGKHILSVNVDVANGTFWTAGPLPQVIGTIIGAGEADLANKMRMPFAYDKLKKLHRLFVETRHRGSGQVDDYCIAQFLVDKSAQQCKITGGGEADGQTVTQYLKTKYNITLRHPEWPVVKMTKGQFTVVPLELLRLKENQRVMGKLDENQTASMIRVAVTKPPERWKDIQNGLGMLAWDQDQYHKGYGLKINSTPVNAPARLLPAPEVVFDKGASNRPGTSGRWRVDGKRFLRPNSRPLKSWGCCVLAGGRPAPRGLAEKFMADFVKGYIAHGGIVENKAPAVHYATSPDPAQSVEELWHAVGNANQMKPQILFFLLPTRDTMLYGRIKKSCECRFGVVSQCLQVTKVMKANDQYVSNVCLKVNAKLGGLTNRAIGPRSKGDNGIFTVPTIIVGADVTHPAPKSQGAPADEQLGSIAAITCSMDRLGVKYACGVNTNGYRVEMINEDNFVKLWKPMLREWMQNVNSGRFPSHLFYFRDGVSEGQFPAVINQEVKAIKDILRSGNPNHGVKICVIIVTKRHHYRFFPKDSQSSDRNGNALPGTLVETAITHPFENDFFLCTHAAIQGTARPAHYHVLLNETGLPNEFIQTMIYEKCYEYVRATTPVSLFPAVYYADIAALRGKYHDRKFGTVQGTPSSGRQDSSPAPGASGTRGSGSSSAPTHVDELLDMPIEQGIRSTMWYI</sequence>
<feature type="domain" description="PAZ" evidence="3">
    <location>
        <begin position="304"/>
        <end position="408"/>
    </location>
</feature>
<name>A0A2K1R1W7_9PEZI</name>
<dbReference type="InParanoid" id="A0A2K1R1W7"/>
<dbReference type="CDD" id="cd02846">
    <property type="entry name" value="PAZ_argonaute_like"/>
    <property type="match status" value="1"/>
</dbReference>
<dbReference type="Proteomes" id="UP000243797">
    <property type="component" value="Unassembled WGS sequence"/>
</dbReference>
<dbReference type="Pfam" id="PF02171">
    <property type="entry name" value="Piwi"/>
    <property type="match status" value="1"/>
</dbReference>
<feature type="compositionally biased region" description="Basic residues" evidence="2">
    <location>
        <begin position="1"/>
        <end position="10"/>
    </location>
</feature>
<gene>
    <name evidence="5" type="ORF">CAC42_1073</name>
</gene>
<dbReference type="Gene3D" id="3.40.50.2300">
    <property type="match status" value="1"/>
</dbReference>
<dbReference type="InterPro" id="IPR012337">
    <property type="entry name" value="RNaseH-like_sf"/>
</dbReference>
<dbReference type="SUPFAM" id="SSF101690">
    <property type="entry name" value="PAZ domain"/>
    <property type="match status" value="1"/>
</dbReference>
<dbReference type="CDD" id="cd04657">
    <property type="entry name" value="Piwi_ago-like"/>
    <property type="match status" value="1"/>
</dbReference>
<feature type="region of interest" description="Disordered" evidence="2">
    <location>
        <begin position="1"/>
        <end position="50"/>
    </location>
</feature>
<proteinExistence type="inferred from homology"/>